<name>A0A9P0KCF2_ACAOB</name>
<evidence type="ECO:0000313" key="4">
    <source>
        <dbReference type="Proteomes" id="UP001152888"/>
    </source>
</evidence>
<organism evidence="3 4">
    <name type="scientific">Acanthoscelides obtectus</name>
    <name type="common">Bean weevil</name>
    <name type="synonym">Bruchus obtectus</name>
    <dbReference type="NCBI Taxonomy" id="200917"/>
    <lineage>
        <taxon>Eukaryota</taxon>
        <taxon>Metazoa</taxon>
        <taxon>Ecdysozoa</taxon>
        <taxon>Arthropoda</taxon>
        <taxon>Hexapoda</taxon>
        <taxon>Insecta</taxon>
        <taxon>Pterygota</taxon>
        <taxon>Neoptera</taxon>
        <taxon>Endopterygota</taxon>
        <taxon>Coleoptera</taxon>
        <taxon>Polyphaga</taxon>
        <taxon>Cucujiformia</taxon>
        <taxon>Chrysomeloidea</taxon>
        <taxon>Chrysomelidae</taxon>
        <taxon>Bruchinae</taxon>
        <taxon>Bruchini</taxon>
        <taxon>Acanthoscelides</taxon>
    </lineage>
</organism>
<proteinExistence type="predicted"/>
<comment type="caution">
    <text evidence="3">The sequence shown here is derived from an EMBL/GenBank/DDBJ whole genome shotgun (WGS) entry which is preliminary data.</text>
</comment>
<evidence type="ECO:0000256" key="1">
    <source>
        <dbReference type="SAM" id="MobiDB-lite"/>
    </source>
</evidence>
<keyword evidence="4" id="KW-1185">Reference proteome</keyword>
<feature type="domain" description="PiggyBac transposable element-derived protein" evidence="2">
    <location>
        <begin position="83"/>
        <end position="452"/>
    </location>
</feature>
<reference evidence="3" key="1">
    <citation type="submission" date="2022-03" db="EMBL/GenBank/DDBJ databases">
        <authorList>
            <person name="Sayadi A."/>
        </authorList>
    </citation>
    <scope>NUCLEOTIDE SEQUENCE</scope>
</reference>
<protein>
    <recommendedName>
        <fullName evidence="2">PiggyBac transposable element-derived protein domain-containing protein</fullName>
    </recommendedName>
</protein>
<dbReference type="PANTHER" id="PTHR46599:SF3">
    <property type="entry name" value="PIGGYBAC TRANSPOSABLE ELEMENT-DERIVED PROTEIN 4"/>
    <property type="match status" value="1"/>
</dbReference>
<dbReference type="OrthoDB" id="6751067at2759"/>
<dbReference type="Proteomes" id="UP001152888">
    <property type="component" value="Unassembled WGS sequence"/>
</dbReference>
<dbReference type="InterPro" id="IPR029526">
    <property type="entry name" value="PGBD"/>
</dbReference>
<feature type="region of interest" description="Disordered" evidence="1">
    <location>
        <begin position="1"/>
        <end position="38"/>
    </location>
</feature>
<dbReference type="PANTHER" id="PTHR46599">
    <property type="entry name" value="PIGGYBAC TRANSPOSABLE ELEMENT-DERIVED PROTEIN 4"/>
    <property type="match status" value="1"/>
</dbReference>
<evidence type="ECO:0000313" key="3">
    <source>
        <dbReference type="EMBL" id="CAH1972576.1"/>
    </source>
</evidence>
<feature type="compositionally biased region" description="Acidic residues" evidence="1">
    <location>
        <begin position="8"/>
        <end position="38"/>
    </location>
</feature>
<dbReference type="Pfam" id="PF13843">
    <property type="entry name" value="DDE_Tnp_1_7"/>
    <property type="match status" value="1"/>
</dbReference>
<dbReference type="AlphaFoldDB" id="A0A9P0KCF2"/>
<sequence>MNVQDYYADSDDDSEYELSDNSDMSDSDETYSETDDDELVENVTMDEWQVLSDPFSDQVPRATQNFSSEYTFHPAIDMEECRDPVNCFECFLSPNIVAKLSEWTNRRAEMYFEHNTNTRRVYGVQWKKLEKEEMYVFIALHILTGLVKCPRITDYWSNNILCAGPKVFNKSIMSRNRYLSILKFIRFSPPEAARNNAPLSRLGIYMSMLKDNCKTLVDPGPVFAIDEHLMLYKGRLHFRQYIKTKRNRFGIKLFAICPSAPHLRGYTWNFCLYVGKDNFDVSHIPGTGNLTVSERIVVHLAQNILNIGREVILDNWYTSVRLSQFLLTQGTYLTGTIRSNRGVPAQLTRIPLERYQSCFVRKDMQLLVRYKDKKDVYLLTSKHSAGFFEKSRYMVGGKQVHFKKPAHIEFCNQNMGSVDAVDQDLEPYNSLRKSYTWFTKVGFQLMLQMLLNSKVLFCNAKDDFNISMYNYIKLCCNGILHKYSEGYRCMTDASSCYNQPSTSKKNTKRTRCG</sequence>
<gene>
    <name evidence="3" type="ORF">ACAOBT_LOCUS10073</name>
</gene>
<evidence type="ECO:0000259" key="2">
    <source>
        <dbReference type="Pfam" id="PF13843"/>
    </source>
</evidence>
<accession>A0A9P0KCF2</accession>
<dbReference type="EMBL" id="CAKOFQ010006800">
    <property type="protein sequence ID" value="CAH1972576.1"/>
    <property type="molecule type" value="Genomic_DNA"/>
</dbReference>